<feature type="coiled-coil region" evidence="1">
    <location>
        <begin position="119"/>
        <end position="153"/>
    </location>
</feature>
<feature type="transmembrane region" description="Helical" evidence="3">
    <location>
        <begin position="61"/>
        <end position="85"/>
    </location>
</feature>
<keyword evidence="3" id="KW-0472">Membrane</keyword>
<dbReference type="GeneID" id="113521727"/>
<evidence type="ECO:0000256" key="3">
    <source>
        <dbReference type="SAM" id="Phobius"/>
    </source>
</evidence>
<feature type="compositionally biased region" description="Low complexity" evidence="2">
    <location>
        <begin position="266"/>
        <end position="298"/>
    </location>
</feature>
<proteinExistence type="predicted"/>
<evidence type="ECO:0000256" key="2">
    <source>
        <dbReference type="SAM" id="MobiDB-lite"/>
    </source>
</evidence>
<organism evidence="4 5">
    <name type="scientific">Galleria mellonella</name>
    <name type="common">Greater wax moth</name>
    <dbReference type="NCBI Taxonomy" id="7137"/>
    <lineage>
        <taxon>Eukaryota</taxon>
        <taxon>Metazoa</taxon>
        <taxon>Ecdysozoa</taxon>
        <taxon>Arthropoda</taxon>
        <taxon>Hexapoda</taxon>
        <taxon>Insecta</taxon>
        <taxon>Pterygota</taxon>
        <taxon>Neoptera</taxon>
        <taxon>Endopterygota</taxon>
        <taxon>Lepidoptera</taxon>
        <taxon>Glossata</taxon>
        <taxon>Ditrysia</taxon>
        <taxon>Pyraloidea</taxon>
        <taxon>Pyralidae</taxon>
        <taxon>Galleriinae</taxon>
        <taxon>Galleria</taxon>
    </lineage>
</organism>
<reference evidence="5" key="1">
    <citation type="submission" date="2025-08" db="UniProtKB">
        <authorList>
            <consortium name="RefSeq"/>
        </authorList>
    </citation>
    <scope>IDENTIFICATION</scope>
    <source>
        <tissue evidence="5">Whole larvae</tissue>
    </source>
</reference>
<dbReference type="AlphaFoldDB" id="A0A6J3C050"/>
<evidence type="ECO:0000313" key="5">
    <source>
        <dbReference type="RefSeq" id="XP_031765611.1"/>
    </source>
</evidence>
<keyword evidence="3" id="KW-0812">Transmembrane</keyword>
<dbReference type="Proteomes" id="UP001652740">
    <property type="component" value="Unplaced"/>
</dbReference>
<keyword evidence="4" id="KW-1185">Reference proteome</keyword>
<dbReference type="OrthoDB" id="10009315at2759"/>
<sequence length="309" mass="32932">MESAVHAAVPLRVGKKMRKRRELDALVGGGGSRSGRLLSASSDEGEPWGRRTTRRRRSRPFVRLAAALALCVCVVSAATVLWLFVDVRRQIVSLRMEMDRVSTSSSSVGDALQVCHTAAKELRANATDFNVRLAKLEQEHQDLAKRVEEAGATIAAVSDKLAAAPMLADTPKRLAELQRTVAYFGSQIKGYDTSIESAHKQALNAAMGVEDIKNLLQQLHAKANETIANVSANMKAEDELKAQVAALNNTLTARVEALQTKVQEISKSTSTPAPVATSTTTTTTAAPVTSSAPAITTPPGSPAKPSVLQ</sequence>
<name>A0A6J3C050_GALME</name>
<keyword evidence="3" id="KW-1133">Transmembrane helix</keyword>
<keyword evidence="1" id="KW-0175">Coiled coil</keyword>
<evidence type="ECO:0000256" key="1">
    <source>
        <dbReference type="SAM" id="Coils"/>
    </source>
</evidence>
<dbReference type="Gene3D" id="1.10.287.1490">
    <property type="match status" value="1"/>
</dbReference>
<evidence type="ECO:0000313" key="4">
    <source>
        <dbReference type="Proteomes" id="UP001652740"/>
    </source>
</evidence>
<protein>
    <submittedName>
        <fullName evidence="5">Uncharacterized protein LOC113521727 isoform X1</fullName>
    </submittedName>
</protein>
<feature type="region of interest" description="Disordered" evidence="2">
    <location>
        <begin position="25"/>
        <end position="54"/>
    </location>
</feature>
<feature type="region of interest" description="Disordered" evidence="2">
    <location>
        <begin position="265"/>
        <end position="309"/>
    </location>
</feature>
<gene>
    <name evidence="5" type="primary">LOC113521727</name>
</gene>
<accession>A0A6J3C050</accession>
<dbReference type="RefSeq" id="XP_031765611.1">
    <property type="nucleotide sequence ID" value="XM_031909751.2"/>
</dbReference>